<dbReference type="EMBL" id="JAPMOS010000025">
    <property type="protein sequence ID" value="KAJ4458806.1"/>
    <property type="molecule type" value="Genomic_DNA"/>
</dbReference>
<proteinExistence type="predicted"/>
<comment type="caution">
    <text evidence="1">The sequence shown here is derived from an EMBL/GenBank/DDBJ whole genome shotgun (WGS) entry which is preliminary data.</text>
</comment>
<gene>
    <name evidence="1" type="ORF">PAPYR_5323</name>
</gene>
<keyword evidence="2" id="KW-1185">Reference proteome</keyword>
<sequence length="282" mass="30980">MIDQDVPRFFPHTSILDESGADFLGRFPERPPQENIVSAMLILLSEVVQPERTGALRQAVMEHLHGRPEMMQAVTFGGWLDAFVDPVSPFRFFLKVWSQVFPHALIENLHTAIFAKFPFVDGGRWDIECRLPADPATGSVEVTHLKAMRTIAPLVRWTVRFQATFALDRALELPEGTAAAPAWESPRALMDRVAAAIREAPAAPPTAPLFVPPLARTSPAVLPSGPRRLRLIATRLSFEGFEWAPAAPEGDKKAFMALLRTADEDATPGGSTSPVPLLAHPE</sequence>
<dbReference type="Proteomes" id="UP001141327">
    <property type="component" value="Unassembled WGS sequence"/>
</dbReference>
<accession>A0ABQ8ULI4</accession>
<reference evidence="1" key="1">
    <citation type="journal article" date="2022" name="bioRxiv">
        <title>Genomics of Preaxostyla Flagellates Illuminates Evolutionary Transitions and the Path Towards Mitochondrial Loss.</title>
        <authorList>
            <person name="Novak L.V.F."/>
            <person name="Treitli S.C."/>
            <person name="Pyrih J."/>
            <person name="Halakuc P."/>
            <person name="Pipaliya S.V."/>
            <person name="Vacek V."/>
            <person name="Brzon O."/>
            <person name="Soukal P."/>
            <person name="Eme L."/>
            <person name="Dacks J.B."/>
            <person name="Karnkowska A."/>
            <person name="Elias M."/>
            <person name="Hampl V."/>
        </authorList>
    </citation>
    <scope>NUCLEOTIDE SEQUENCE</scope>
    <source>
        <strain evidence="1">RCP-MX</strain>
    </source>
</reference>
<evidence type="ECO:0000313" key="2">
    <source>
        <dbReference type="Proteomes" id="UP001141327"/>
    </source>
</evidence>
<evidence type="ECO:0000313" key="1">
    <source>
        <dbReference type="EMBL" id="KAJ4458806.1"/>
    </source>
</evidence>
<organism evidence="1 2">
    <name type="scientific">Paratrimastix pyriformis</name>
    <dbReference type="NCBI Taxonomy" id="342808"/>
    <lineage>
        <taxon>Eukaryota</taxon>
        <taxon>Metamonada</taxon>
        <taxon>Preaxostyla</taxon>
        <taxon>Paratrimastigidae</taxon>
        <taxon>Paratrimastix</taxon>
    </lineage>
</organism>
<protein>
    <submittedName>
        <fullName evidence="1">Uncharacterized protein</fullName>
    </submittedName>
</protein>
<name>A0ABQ8ULI4_9EUKA</name>